<evidence type="ECO:0000256" key="1">
    <source>
        <dbReference type="ARBA" id="ARBA00004196"/>
    </source>
</evidence>
<dbReference type="InterPro" id="IPR051313">
    <property type="entry name" value="Bact_iron-sidero_bind"/>
</dbReference>
<keyword evidence="9" id="KW-1185">Reference proteome</keyword>
<keyword evidence="4" id="KW-0406">Ion transport</keyword>
<proteinExistence type="inferred from homology"/>
<protein>
    <submittedName>
        <fullName evidence="8">Siderophore ABC transporter substrate-binding protein</fullName>
    </submittedName>
</protein>
<dbReference type="PROSITE" id="PS50983">
    <property type="entry name" value="FE_B12_PBP"/>
    <property type="match status" value="1"/>
</dbReference>
<feature type="domain" description="Fe/B12 periplasmic-binding" evidence="7">
    <location>
        <begin position="42"/>
        <end position="300"/>
    </location>
</feature>
<dbReference type="Proteomes" id="UP001209713">
    <property type="component" value="Unassembled WGS sequence"/>
</dbReference>
<name>A0ABT2YUQ2_9GAMM</name>
<feature type="signal peptide" evidence="6">
    <location>
        <begin position="1"/>
        <end position="22"/>
    </location>
</feature>
<dbReference type="PANTHER" id="PTHR30532:SF28">
    <property type="entry name" value="PETROBACTIN-BINDING PROTEIN YCLQ"/>
    <property type="match status" value="1"/>
</dbReference>
<evidence type="ECO:0000256" key="3">
    <source>
        <dbReference type="ARBA" id="ARBA00022448"/>
    </source>
</evidence>
<dbReference type="InterPro" id="IPR033870">
    <property type="entry name" value="FatB"/>
</dbReference>
<accession>A0ABT2YUQ2</accession>
<dbReference type="RefSeq" id="WP_263530998.1">
    <property type="nucleotide sequence ID" value="NZ_JAOVZB010000005.1"/>
</dbReference>
<evidence type="ECO:0000313" key="8">
    <source>
        <dbReference type="EMBL" id="MCV2403621.1"/>
    </source>
</evidence>
<keyword evidence="4" id="KW-0410">Iron transport</keyword>
<dbReference type="CDD" id="cd01140">
    <property type="entry name" value="FatB"/>
    <property type="match status" value="1"/>
</dbReference>
<dbReference type="Pfam" id="PF01497">
    <property type="entry name" value="Peripla_BP_2"/>
    <property type="match status" value="1"/>
</dbReference>
<evidence type="ECO:0000256" key="5">
    <source>
        <dbReference type="ARBA" id="ARBA00022729"/>
    </source>
</evidence>
<dbReference type="PANTHER" id="PTHR30532">
    <property type="entry name" value="IRON III DICITRATE-BINDING PERIPLASMIC PROTEIN"/>
    <property type="match status" value="1"/>
</dbReference>
<dbReference type="Gene3D" id="3.40.50.1980">
    <property type="entry name" value="Nitrogenase molybdenum iron protein domain"/>
    <property type="match status" value="2"/>
</dbReference>
<comment type="caution">
    <text evidence="8">The sequence shown here is derived from an EMBL/GenBank/DDBJ whole genome shotgun (WGS) entry which is preliminary data.</text>
</comment>
<dbReference type="InterPro" id="IPR002491">
    <property type="entry name" value="ABC_transptr_periplasmic_BD"/>
</dbReference>
<evidence type="ECO:0000256" key="6">
    <source>
        <dbReference type="SAM" id="SignalP"/>
    </source>
</evidence>
<gene>
    <name evidence="8" type="ORF">OFY17_12135</name>
</gene>
<evidence type="ECO:0000256" key="2">
    <source>
        <dbReference type="ARBA" id="ARBA00008814"/>
    </source>
</evidence>
<comment type="subcellular location">
    <subcellularLocation>
        <location evidence="1">Cell envelope</location>
    </subcellularLocation>
</comment>
<organism evidence="8 9">
    <name type="scientific">Marinomonas sargassi</name>
    <dbReference type="NCBI Taxonomy" id="2984494"/>
    <lineage>
        <taxon>Bacteria</taxon>
        <taxon>Pseudomonadati</taxon>
        <taxon>Pseudomonadota</taxon>
        <taxon>Gammaproteobacteria</taxon>
        <taxon>Oceanospirillales</taxon>
        <taxon>Oceanospirillaceae</taxon>
        <taxon>Marinomonas</taxon>
    </lineage>
</organism>
<keyword evidence="3" id="KW-0813">Transport</keyword>
<keyword evidence="5 6" id="KW-0732">Signal</keyword>
<dbReference type="SUPFAM" id="SSF53807">
    <property type="entry name" value="Helical backbone' metal receptor"/>
    <property type="match status" value="1"/>
</dbReference>
<feature type="chain" id="PRO_5046585672" evidence="6">
    <location>
        <begin position="23"/>
        <end position="300"/>
    </location>
</feature>
<keyword evidence="4" id="KW-0408">Iron</keyword>
<evidence type="ECO:0000313" key="9">
    <source>
        <dbReference type="Proteomes" id="UP001209713"/>
    </source>
</evidence>
<reference evidence="8 9" key="1">
    <citation type="submission" date="2022-10" db="EMBL/GenBank/DDBJ databases">
        <title>Marinomonas transparenta sp. nov. and Marinomonas sargassi sp. nov., isolated from marine alga (Sargassum natans (L.) Gaillon).</title>
        <authorList>
            <person name="Wang Y."/>
        </authorList>
    </citation>
    <scope>NUCLEOTIDE SEQUENCE [LARGE SCALE GENOMIC DNA]</scope>
    <source>
        <strain evidence="8 9">C2222</strain>
    </source>
</reference>
<sequence>MLKVLKVALAASVVCSSLSVSAADISVRTAKGDAVVPASPETIVVYDLLSLDTLDALGVQLKGKPVKTYVDYIDNFVANPVPIGASSQPNYEAVVKMNPDLFVIGGGSSKLMEPLSKIAPTIDMFVRGHDHVDQMIARLEDLAKLTNKEEKAAQLKADFFARLEEAKKAVAGKGKTLIVMTNGGKLSTYGAHSRFGWLFTDVGLEESVKGVDDKTHGESISYEFIAKANPDYILVVDRSAAIGRKSEAAAVTLDNALVKGTKAAKEGNMIFLSPGPAYTTGGAYQGMMIMLEEIIQGYKS</sequence>
<evidence type="ECO:0000256" key="4">
    <source>
        <dbReference type="ARBA" id="ARBA00022496"/>
    </source>
</evidence>
<evidence type="ECO:0000259" key="7">
    <source>
        <dbReference type="PROSITE" id="PS50983"/>
    </source>
</evidence>
<dbReference type="EMBL" id="JAOVZB010000005">
    <property type="protein sequence ID" value="MCV2403621.1"/>
    <property type="molecule type" value="Genomic_DNA"/>
</dbReference>
<comment type="similarity">
    <text evidence="2">Belongs to the bacterial solute-binding protein 8 family.</text>
</comment>